<protein>
    <submittedName>
        <fullName evidence="4">Protein FANTASTIC FOUR 1</fullName>
    </submittedName>
</protein>
<proteinExistence type="inferred from homology"/>
<dbReference type="OrthoDB" id="1931928at2759"/>
<gene>
    <name evidence="4" type="ORF">HS088_TW12G00705</name>
</gene>
<dbReference type="AlphaFoldDB" id="A0A7J7CZU1"/>
<dbReference type="PANTHER" id="PTHR33155:SF27">
    <property type="entry name" value="FANTASTIC FOUR-LIKE PROTEIN (DUF3049)"/>
    <property type="match status" value="1"/>
</dbReference>
<sequence length="262" mass="30301">MMTFWRRSVHSFMGLSSINITDHNKDQKPPPKCYGGLQGLVNATGDIHRPPNVVESSSVKSSSSSTSPSHKVDARGIGYFVDEDVDGLMSCTESLGFESSYERRVDDHNDETELLCPKTTLLSSSSSRIKWRRRRRFEESKFPPPLSSLYQNGQPSFFLHPVRKDGRLELTEVRIDRSRVFHAFREDGRLRLHIIRDDIHDEDVEDEQEKVVEVEEVVEEERVVGGGEWRFEGFRRCHQNPHGHHNDYHQHHHHHSLLGEVI</sequence>
<evidence type="ECO:0000313" key="4">
    <source>
        <dbReference type="EMBL" id="KAF5739499.1"/>
    </source>
</evidence>
<name>A0A7J7CZU1_TRIWF</name>
<dbReference type="EMBL" id="JAAARO010000012">
    <property type="protein sequence ID" value="KAF5739499.1"/>
    <property type="molecule type" value="Genomic_DNA"/>
</dbReference>
<comment type="caution">
    <text evidence="4">The sequence shown here is derived from an EMBL/GenBank/DDBJ whole genome shotgun (WGS) entry which is preliminary data.</text>
</comment>
<dbReference type="Proteomes" id="UP000593562">
    <property type="component" value="Unassembled WGS sequence"/>
</dbReference>
<evidence type="ECO:0000259" key="3">
    <source>
        <dbReference type="Pfam" id="PF11250"/>
    </source>
</evidence>
<organism evidence="4 5">
    <name type="scientific">Tripterygium wilfordii</name>
    <name type="common">Thunder God vine</name>
    <dbReference type="NCBI Taxonomy" id="458696"/>
    <lineage>
        <taxon>Eukaryota</taxon>
        <taxon>Viridiplantae</taxon>
        <taxon>Streptophyta</taxon>
        <taxon>Embryophyta</taxon>
        <taxon>Tracheophyta</taxon>
        <taxon>Spermatophyta</taxon>
        <taxon>Magnoliopsida</taxon>
        <taxon>eudicotyledons</taxon>
        <taxon>Gunneridae</taxon>
        <taxon>Pentapetalae</taxon>
        <taxon>rosids</taxon>
        <taxon>fabids</taxon>
        <taxon>Celastrales</taxon>
        <taxon>Celastraceae</taxon>
        <taxon>Tripterygium</taxon>
    </lineage>
</organism>
<feature type="compositionally biased region" description="Low complexity" evidence="2">
    <location>
        <begin position="56"/>
        <end position="69"/>
    </location>
</feature>
<dbReference type="PANTHER" id="PTHR33155">
    <property type="entry name" value="FANTASTIC FOUR-LIKE PROTEIN (DUF3049)"/>
    <property type="match status" value="1"/>
</dbReference>
<reference evidence="4 5" key="1">
    <citation type="journal article" date="2020" name="Nat. Commun.">
        <title>Genome of Tripterygium wilfordii and identification of cytochrome P450 involved in triptolide biosynthesis.</title>
        <authorList>
            <person name="Tu L."/>
            <person name="Su P."/>
            <person name="Zhang Z."/>
            <person name="Gao L."/>
            <person name="Wang J."/>
            <person name="Hu T."/>
            <person name="Zhou J."/>
            <person name="Zhang Y."/>
            <person name="Zhao Y."/>
            <person name="Liu Y."/>
            <person name="Song Y."/>
            <person name="Tong Y."/>
            <person name="Lu Y."/>
            <person name="Yang J."/>
            <person name="Xu C."/>
            <person name="Jia M."/>
            <person name="Peters R.J."/>
            <person name="Huang L."/>
            <person name="Gao W."/>
        </authorList>
    </citation>
    <scope>NUCLEOTIDE SEQUENCE [LARGE SCALE GENOMIC DNA]</scope>
    <source>
        <strain evidence="5">cv. XIE 37</strain>
        <tissue evidence="4">Leaf</tissue>
    </source>
</reference>
<dbReference type="InParanoid" id="A0A7J7CZU1"/>
<accession>A0A7J7CZU1</accession>
<comment type="similarity">
    <text evidence="1">Belongs to the fantastic four family.</text>
</comment>
<feature type="domain" description="FAF" evidence="3">
    <location>
        <begin position="141"/>
        <end position="194"/>
    </location>
</feature>
<keyword evidence="5" id="KW-1185">Reference proteome</keyword>
<evidence type="ECO:0000256" key="1">
    <source>
        <dbReference type="ARBA" id="ARBA00008690"/>
    </source>
</evidence>
<dbReference type="InterPro" id="IPR046431">
    <property type="entry name" value="FAF_dom"/>
</dbReference>
<dbReference type="Pfam" id="PF11250">
    <property type="entry name" value="FAF"/>
    <property type="match status" value="1"/>
</dbReference>
<feature type="region of interest" description="Disordered" evidence="2">
    <location>
        <begin position="20"/>
        <end position="71"/>
    </location>
</feature>
<evidence type="ECO:0000313" key="5">
    <source>
        <dbReference type="Proteomes" id="UP000593562"/>
    </source>
</evidence>
<dbReference type="InterPro" id="IPR021410">
    <property type="entry name" value="FAF"/>
</dbReference>
<evidence type="ECO:0000256" key="2">
    <source>
        <dbReference type="SAM" id="MobiDB-lite"/>
    </source>
</evidence>